<comment type="caution">
    <text evidence="1">The sequence shown here is derived from an EMBL/GenBank/DDBJ whole genome shotgun (WGS) entry which is preliminary data.</text>
</comment>
<proteinExistence type="predicted"/>
<organism evidence="1 2">
    <name type="scientific">Mesonia algae</name>
    <dbReference type="NCBI Taxonomy" id="213248"/>
    <lineage>
        <taxon>Bacteria</taxon>
        <taxon>Pseudomonadati</taxon>
        <taxon>Bacteroidota</taxon>
        <taxon>Flavobacteriia</taxon>
        <taxon>Flavobacteriales</taxon>
        <taxon>Flavobacteriaceae</taxon>
        <taxon>Mesonia</taxon>
    </lineage>
</organism>
<evidence type="ECO:0000313" key="1">
    <source>
        <dbReference type="EMBL" id="PZW43688.1"/>
    </source>
</evidence>
<dbReference type="RefSeq" id="WP_111539385.1">
    <property type="nucleotide sequence ID" value="NZ_QKYV01000001.1"/>
</dbReference>
<keyword evidence="2" id="KW-1185">Reference proteome</keyword>
<dbReference type="AlphaFoldDB" id="A0A2W7IC67"/>
<sequence length="491" mass="57328">MLLINLVEALSAEEQQKVLKFLKDNNQRGDAKNILLFNYIRKGKTDCLDERIYGKPSKNAFYALCNRLQENIIEVIAAHSFSGETSEEITCLKLLLASRIFFEKQVLPLAVKTLQRSEDLAKKFELYSILNEVYHTKIQYAKHQKSKSLSDLFNEANKNLASFNNEFLLNMAYAEIETGLKKNPLQNSKKLVENVFSKFHIKAEDTLTFKSLFQLLSILSAAAKQQSDYFDILGYSTTLFNIVKKKSHLIEKHQYYYLHMLSLMANIYFRTKNFKKSLLLIGELKEKSQDNKFGDIFQEDLTLLKALNLIYTNQLKNAIITLEDSSLKTPNLNLTLAVCFILQQKHQKAYHLLKEFQHSDHWYEKKIDLLWVIKKNLIHIIVLIELEKVDLVYDHFQSFYKRFGNRLKVLGEIRILTFMQLVKLYFDHPEDNNSMKLKYQLENSFIDMSKKPADILMLGFYSWIKSKIEKKDVYGVLLNILDSSSDSNPID</sequence>
<gene>
    <name evidence="1" type="ORF">LX95_00009</name>
</gene>
<accession>A0A2W7IC67</accession>
<dbReference type="Proteomes" id="UP000249542">
    <property type="component" value="Unassembled WGS sequence"/>
</dbReference>
<name>A0A2W7IC67_9FLAO</name>
<dbReference type="EMBL" id="QKYV01000001">
    <property type="protein sequence ID" value="PZW43688.1"/>
    <property type="molecule type" value="Genomic_DNA"/>
</dbReference>
<reference evidence="1 2" key="1">
    <citation type="submission" date="2018-06" db="EMBL/GenBank/DDBJ databases">
        <title>Genomic Encyclopedia of Archaeal and Bacterial Type Strains, Phase II (KMG-II): from individual species to whole genera.</title>
        <authorList>
            <person name="Goeker M."/>
        </authorList>
    </citation>
    <scope>NUCLEOTIDE SEQUENCE [LARGE SCALE GENOMIC DNA]</scope>
    <source>
        <strain evidence="1 2">DSM 15361</strain>
    </source>
</reference>
<evidence type="ECO:0000313" key="2">
    <source>
        <dbReference type="Proteomes" id="UP000249542"/>
    </source>
</evidence>
<protein>
    <submittedName>
        <fullName evidence="1">Uncharacterized protein</fullName>
    </submittedName>
</protein>